<evidence type="ECO:0000256" key="1">
    <source>
        <dbReference type="SAM" id="MobiDB-lite"/>
    </source>
</evidence>
<reference evidence="2 3" key="1">
    <citation type="submission" date="2018-08" db="EMBL/GenBank/DDBJ databases">
        <title>Genome and evolution of the arbuscular mycorrhizal fungus Diversispora epigaea (formerly Glomus versiforme) and its bacterial endosymbionts.</title>
        <authorList>
            <person name="Sun X."/>
            <person name="Fei Z."/>
            <person name="Harrison M."/>
        </authorList>
    </citation>
    <scope>NUCLEOTIDE SEQUENCE [LARGE SCALE GENOMIC DNA]</scope>
    <source>
        <strain evidence="2 3">IT104</strain>
    </source>
</reference>
<comment type="caution">
    <text evidence="2">The sequence shown here is derived from an EMBL/GenBank/DDBJ whole genome shotgun (WGS) entry which is preliminary data.</text>
</comment>
<keyword evidence="3" id="KW-1185">Reference proteome</keyword>
<feature type="region of interest" description="Disordered" evidence="1">
    <location>
        <begin position="1"/>
        <end position="25"/>
    </location>
</feature>
<organism evidence="2 3">
    <name type="scientific">Diversispora epigaea</name>
    <dbReference type="NCBI Taxonomy" id="1348612"/>
    <lineage>
        <taxon>Eukaryota</taxon>
        <taxon>Fungi</taxon>
        <taxon>Fungi incertae sedis</taxon>
        <taxon>Mucoromycota</taxon>
        <taxon>Glomeromycotina</taxon>
        <taxon>Glomeromycetes</taxon>
        <taxon>Diversisporales</taxon>
        <taxon>Diversisporaceae</taxon>
        <taxon>Diversispora</taxon>
    </lineage>
</organism>
<sequence>MIRITTKRNFSDPSTAGDYVPKPNETQKNLRFGQLVLGQMFLNHMKTFTKYLDKRNTISKDKYSTAIGQERLENLISNKKLSPVNKDVDQKQLVEELRD</sequence>
<evidence type="ECO:0000313" key="2">
    <source>
        <dbReference type="EMBL" id="RHZ52406.1"/>
    </source>
</evidence>
<accession>A0A397GSH7</accession>
<gene>
    <name evidence="2" type="ORF">Glove_461g57</name>
</gene>
<dbReference type="EMBL" id="PQFF01000403">
    <property type="protein sequence ID" value="RHZ52406.1"/>
    <property type="molecule type" value="Genomic_DNA"/>
</dbReference>
<protein>
    <submittedName>
        <fullName evidence="2">Uncharacterized protein</fullName>
    </submittedName>
</protein>
<name>A0A397GSH7_9GLOM</name>
<evidence type="ECO:0000313" key="3">
    <source>
        <dbReference type="Proteomes" id="UP000266861"/>
    </source>
</evidence>
<proteinExistence type="predicted"/>
<dbReference type="Proteomes" id="UP000266861">
    <property type="component" value="Unassembled WGS sequence"/>
</dbReference>
<dbReference type="AlphaFoldDB" id="A0A397GSH7"/>